<accession>A0A397V643</accession>
<gene>
    <name evidence="1" type="ORF">C2G38_2187136</name>
</gene>
<name>A0A397V643_9GLOM</name>
<organism evidence="1 2">
    <name type="scientific">Gigaspora rosea</name>
    <dbReference type="NCBI Taxonomy" id="44941"/>
    <lineage>
        <taxon>Eukaryota</taxon>
        <taxon>Fungi</taxon>
        <taxon>Fungi incertae sedis</taxon>
        <taxon>Mucoromycota</taxon>
        <taxon>Glomeromycotina</taxon>
        <taxon>Glomeromycetes</taxon>
        <taxon>Diversisporales</taxon>
        <taxon>Gigasporaceae</taxon>
        <taxon>Gigaspora</taxon>
    </lineage>
</organism>
<sequence length="232" mass="28039">MNTQVEIPKVQKRKFNEQYNFSKKKLKTSIESKMIKRANEVKNIHFLTLVLNCFDNPFIFFHFFDYCLDRWNFYKPTPIFRTRANYNFCEYLVDELEPLVDFSVVEGSEFKLCSDCTIKKKEALFNSVHRLKDSIYRKKIEIKFTDFFYNDVIRIVIRNLYNILNEQDIYIEKYGGHVKNYDFPKNLLYNRDFSYYKKGKENPYAELEHASIKTQHLVGLDIFGDLEKRIKK</sequence>
<evidence type="ECO:0000313" key="1">
    <source>
        <dbReference type="EMBL" id="RIB17512.1"/>
    </source>
</evidence>
<dbReference type="Proteomes" id="UP000266673">
    <property type="component" value="Unassembled WGS sequence"/>
</dbReference>
<dbReference type="AlphaFoldDB" id="A0A397V643"/>
<dbReference type="EMBL" id="QKWP01000601">
    <property type="protein sequence ID" value="RIB17512.1"/>
    <property type="molecule type" value="Genomic_DNA"/>
</dbReference>
<reference evidence="1 2" key="1">
    <citation type="submission" date="2018-06" db="EMBL/GenBank/DDBJ databases">
        <title>Comparative genomics reveals the genomic features of Rhizophagus irregularis, R. cerebriforme, R. diaphanum and Gigaspora rosea, and their symbiotic lifestyle signature.</title>
        <authorList>
            <person name="Morin E."/>
            <person name="San Clemente H."/>
            <person name="Chen E.C.H."/>
            <person name="De La Providencia I."/>
            <person name="Hainaut M."/>
            <person name="Kuo A."/>
            <person name="Kohler A."/>
            <person name="Murat C."/>
            <person name="Tang N."/>
            <person name="Roy S."/>
            <person name="Loubradou J."/>
            <person name="Henrissat B."/>
            <person name="Grigoriev I.V."/>
            <person name="Corradi N."/>
            <person name="Roux C."/>
            <person name="Martin F.M."/>
        </authorList>
    </citation>
    <scope>NUCLEOTIDE SEQUENCE [LARGE SCALE GENOMIC DNA]</scope>
    <source>
        <strain evidence="1 2">DAOM 194757</strain>
    </source>
</reference>
<proteinExistence type="predicted"/>
<protein>
    <submittedName>
        <fullName evidence="1">Uncharacterized protein</fullName>
    </submittedName>
</protein>
<evidence type="ECO:0000313" key="2">
    <source>
        <dbReference type="Proteomes" id="UP000266673"/>
    </source>
</evidence>
<comment type="caution">
    <text evidence="1">The sequence shown here is derived from an EMBL/GenBank/DDBJ whole genome shotgun (WGS) entry which is preliminary data.</text>
</comment>
<keyword evidence="2" id="KW-1185">Reference proteome</keyword>